<comment type="caution">
    <text evidence="2">The sequence shown here is derived from an EMBL/GenBank/DDBJ whole genome shotgun (WGS) entry which is preliminary data.</text>
</comment>
<evidence type="ECO:0000256" key="1">
    <source>
        <dbReference type="SAM" id="SignalP"/>
    </source>
</evidence>
<feature type="chain" id="PRO_5009213195" evidence="1">
    <location>
        <begin position="24"/>
        <end position="207"/>
    </location>
</feature>
<protein>
    <submittedName>
        <fullName evidence="2">Uncharacterized protein</fullName>
    </submittedName>
</protein>
<sequence>MKNIITTIALTSSLAMVSGVAMAGSGHHVTVNTGLQSTLALLAQQAENGSALNLAINTGNIDATVNTQGGFNTLDGIGESIAIETSAIGAVNTGNIDLEQGSMSNVNMGSLSKDFAANLSGWKEVDGGHHFPDMSAGVEGAVSAAVDTEYYQEFAGTLSNYAAANLAFNSGSVDASVNTQGFKNAITGIKTSAIGAANTGNITVTVK</sequence>
<dbReference type="STRING" id="202956.BJN41_14305"/>
<accession>A0A1E8DYC9</accession>
<evidence type="ECO:0000313" key="3">
    <source>
        <dbReference type="Proteomes" id="UP000186931"/>
    </source>
</evidence>
<feature type="signal peptide" evidence="1">
    <location>
        <begin position="1"/>
        <end position="23"/>
    </location>
</feature>
<reference evidence="2 3" key="1">
    <citation type="submission" date="2016-10" db="EMBL/GenBank/DDBJ databases">
        <title>Genome of airborne Acinetobacter sp. 5-2Ac02 in the hospital environment: Species near to Acinetobacter towneri.</title>
        <authorList>
            <person name="Barbosa B."/>
            <person name="Fernandez-Garcia L."/>
            <person name="Gato E."/>
            <person name="Leao R."/>
            <person name="Albano R."/>
            <person name="Fernandez B."/>
            <person name="Fernandez-Cuenca F."/>
            <person name="Marques E."/>
            <person name="Tomas M."/>
        </authorList>
    </citation>
    <scope>NUCLEOTIDE SEQUENCE [LARGE SCALE GENOMIC DNA]</scope>
    <source>
        <strain evidence="2 3">5-2Ac02</strain>
    </source>
</reference>
<name>A0A1E8DYC9_9GAMM</name>
<dbReference type="Proteomes" id="UP000186931">
    <property type="component" value="Unassembled WGS sequence"/>
</dbReference>
<gene>
    <name evidence="2" type="ORF">BJN41_14305</name>
</gene>
<evidence type="ECO:0000313" key="2">
    <source>
        <dbReference type="EMBL" id="OFE42370.1"/>
    </source>
</evidence>
<organism evidence="2 3">
    <name type="scientific">Acinetobacter towneri</name>
    <dbReference type="NCBI Taxonomy" id="202956"/>
    <lineage>
        <taxon>Bacteria</taxon>
        <taxon>Pseudomonadati</taxon>
        <taxon>Pseudomonadota</taxon>
        <taxon>Gammaproteobacteria</taxon>
        <taxon>Moraxellales</taxon>
        <taxon>Moraxellaceae</taxon>
        <taxon>Acinetobacter</taxon>
    </lineage>
</organism>
<dbReference type="AlphaFoldDB" id="A0A1E8DYC9"/>
<keyword evidence="1" id="KW-0732">Signal</keyword>
<dbReference type="EMBL" id="MKQS01000050">
    <property type="protein sequence ID" value="OFE42370.1"/>
    <property type="molecule type" value="Genomic_DNA"/>
</dbReference>
<dbReference type="RefSeq" id="WP_070155934.1">
    <property type="nucleotide sequence ID" value="NZ_MKQS01000050.1"/>
</dbReference>
<proteinExistence type="predicted"/>